<gene>
    <name evidence="1" type="ORF">I4641_17165</name>
</gene>
<proteinExistence type="predicted"/>
<evidence type="ECO:0000313" key="1">
    <source>
        <dbReference type="EMBL" id="MCC0178703.1"/>
    </source>
</evidence>
<dbReference type="RefSeq" id="WP_229641804.1">
    <property type="nucleotide sequence ID" value="NZ_JADWDC010000051.1"/>
</dbReference>
<dbReference type="Proteomes" id="UP000729733">
    <property type="component" value="Unassembled WGS sequence"/>
</dbReference>
<accession>A0A964BUE2</accession>
<dbReference type="EMBL" id="JADWDC010000051">
    <property type="protein sequence ID" value="MCC0178703.1"/>
    <property type="molecule type" value="Genomic_DNA"/>
</dbReference>
<reference evidence="1" key="1">
    <citation type="journal article" date="2021" name="Antonie Van Leeuwenhoek">
        <title>Draft genome and description of Waterburya agarophytonicola gen. nov. sp. nov. (Pleurocapsales, Cyanobacteria): a seaweed symbiont.</title>
        <authorList>
            <person name="Bonthond G."/>
            <person name="Shalygin S."/>
            <person name="Bayer T."/>
            <person name="Weinberger F."/>
        </authorList>
    </citation>
    <scope>NUCLEOTIDE SEQUENCE</scope>
    <source>
        <strain evidence="1">KI4</strain>
    </source>
</reference>
<sequence length="47" mass="5447">MNEDERRGKVNFLIPRSLSYTFAGFDSSLEGWALAIALQERLKKQIF</sequence>
<keyword evidence="2" id="KW-1185">Reference proteome</keyword>
<dbReference type="AlphaFoldDB" id="A0A964BUE2"/>
<organism evidence="1 2">
    <name type="scientific">Waterburya agarophytonicola KI4</name>
    <dbReference type="NCBI Taxonomy" id="2874699"/>
    <lineage>
        <taxon>Bacteria</taxon>
        <taxon>Bacillati</taxon>
        <taxon>Cyanobacteriota</taxon>
        <taxon>Cyanophyceae</taxon>
        <taxon>Pleurocapsales</taxon>
        <taxon>Hyellaceae</taxon>
        <taxon>Waterburya</taxon>
        <taxon>Waterburya agarophytonicola</taxon>
    </lineage>
</organism>
<protein>
    <submittedName>
        <fullName evidence="1">Uncharacterized protein</fullName>
    </submittedName>
</protein>
<evidence type="ECO:0000313" key="2">
    <source>
        <dbReference type="Proteomes" id="UP000729733"/>
    </source>
</evidence>
<comment type="caution">
    <text evidence="1">The sequence shown here is derived from an EMBL/GenBank/DDBJ whole genome shotgun (WGS) entry which is preliminary data.</text>
</comment>
<name>A0A964BUE2_9CYAN</name>